<comment type="caution">
    <text evidence="6">The sequence shown here is derived from an EMBL/GenBank/DDBJ whole genome shotgun (WGS) entry which is preliminary data.</text>
</comment>
<dbReference type="InterPro" id="IPR052178">
    <property type="entry name" value="Sec_Metab_Biosynth_SDR"/>
</dbReference>
<gene>
    <name evidence="6" type="ORF">NCCP691_12570</name>
</gene>
<name>A0ABQ4Q228_9BURK</name>
<dbReference type="PANTHER" id="PTHR43618">
    <property type="entry name" value="7-ALPHA-HYDROXYSTEROID DEHYDROGENASE"/>
    <property type="match status" value="1"/>
</dbReference>
<dbReference type="InterPro" id="IPR036291">
    <property type="entry name" value="NAD(P)-bd_dom_sf"/>
</dbReference>
<organism evidence="6 7">
    <name type="scientific">Noviherbaspirillum aridicola</name>
    <dbReference type="NCBI Taxonomy" id="2849687"/>
    <lineage>
        <taxon>Bacteria</taxon>
        <taxon>Pseudomonadati</taxon>
        <taxon>Pseudomonadota</taxon>
        <taxon>Betaproteobacteria</taxon>
        <taxon>Burkholderiales</taxon>
        <taxon>Oxalobacteraceae</taxon>
        <taxon>Noviherbaspirillum</taxon>
    </lineage>
</organism>
<accession>A0ABQ4Q228</accession>
<dbReference type="SMART" id="SM00822">
    <property type="entry name" value="PKS_KR"/>
    <property type="match status" value="1"/>
</dbReference>
<dbReference type="InterPro" id="IPR002347">
    <property type="entry name" value="SDR_fam"/>
</dbReference>
<dbReference type="InterPro" id="IPR020904">
    <property type="entry name" value="Sc_DH/Rdtase_CS"/>
</dbReference>
<dbReference type="InterPro" id="IPR057326">
    <property type="entry name" value="KR_dom"/>
</dbReference>
<dbReference type="NCBIfam" id="NF006070">
    <property type="entry name" value="PRK08213.1"/>
    <property type="match status" value="1"/>
</dbReference>
<dbReference type="Proteomes" id="UP000887222">
    <property type="component" value="Unassembled WGS sequence"/>
</dbReference>
<evidence type="ECO:0000256" key="3">
    <source>
        <dbReference type="ARBA" id="ARBA00023002"/>
    </source>
</evidence>
<dbReference type="Gene3D" id="3.40.50.720">
    <property type="entry name" value="NAD(P)-binding Rossmann-like Domain"/>
    <property type="match status" value="1"/>
</dbReference>
<dbReference type="PROSITE" id="PS00061">
    <property type="entry name" value="ADH_SHORT"/>
    <property type="match status" value="1"/>
</dbReference>
<keyword evidence="7" id="KW-1185">Reference proteome</keyword>
<proteinExistence type="inferred from homology"/>
<dbReference type="Pfam" id="PF00106">
    <property type="entry name" value="adh_short"/>
    <property type="match status" value="1"/>
</dbReference>
<evidence type="ECO:0000313" key="6">
    <source>
        <dbReference type="EMBL" id="GIZ51243.1"/>
    </source>
</evidence>
<evidence type="ECO:0000256" key="2">
    <source>
        <dbReference type="ARBA" id="ARBA00022857"/>
    </source>
</evidence>
<comment type="similarity">
    <text evidence="1 4">Belongs to the short-chain dehydrogenases/reductases (SDR) family.</text>
</comment>
<reference evidence="6 7" key="1">
    <citation type="journal article" date="2022" name="Int. J. Syst. Evol. Microbiol.">
        <title>Noviherbaspirillum aridicola sp. nov., isolated from an arid soil in Pakistan.</title>
        <authorList>
            <person name="Khan I.U."/>
            <person name="Saqib M."/>
            <person name="Amin A."/>
            <person name="Hussain F."/>
            <person name="Li L."/>
            <person name="Liu Y.H."/>
            <person name="Fang B.Z."/>
            <person name="Ahmed I."/>
            <person name="Li W.J."/>
        </authorList>
    </citation>
    <scope>NUCLEOTIDE SEQUENCE [LARGE SCALE GENOMIC DNA]</scope>
    <source>
        <strain evidence="6 7">NCCP-691</strain>
    </source>
</reference>
<dbReference type="NCBIfam" id="NF005559">
    <property type="entry name" value="PRK07231.1"/>
    <property type="match status" value="1"/>
</dbReference>
<feature type="domain" description="Ketoreductase" evidence="5">
    <location>
        <begin position="13"/>
        <end position="197"/>
    </location>
</feature>
<sequence>MRNVQQLFDLNGKTALVTGGSRGLGLQIAEALGEQGAKIVLSSRKQADLDEAVAHLNQRGIEASAIAADLSKEAAVQPLVDEAMKRLGHIDILVNNAGATWGAPAEDYPLEAWDKVMNLNIRSIFLLSQAVGKASMIPRKYGRIINVASIAGLSGNGPGSMQTVAYNTSKGAVVNFTRTLAGEWGRYGITVNALAPGFFPSKMTKGTLEAVGEEKLAQRAPLQRIGDDEDLKGAAMLFASDAGKHITGQVLAVDGGVSAVH</sequence>
<dbReference type="PANTHER" id="PTHR43618:SF8">
    <property type="entry name" value="7ALPHA-HYDROXYSTEROID DEHYDROGENASE"/>
    <property type="match status" value="1"/>
</dbReference>
<dbReference type="SUPFAM" id="SSF51735">
    <property type="entry name" value="NAD(P)-binding Rossmann-fold domains"/>
    <property type="match status" value="1"/>
</dbReference>
<dbReference type="RefSeq" id="WP_220807407.1">
    <property type="nucleotide sequence ID" value="NZ_BPMK01000004.1"/>
</dbReference>
<keyword evidence="2" id="KW-0521">NADP</keyword>
<dbReference type="EMBL" id="BPMK01000004">
    <property type="protein sequence ID" value="GIZ51243.1"/>
    <property type="molecule type" value="Genomic_DNA"/>
</dbReference>
<dbReference type="PRINTS" id="PR00080">
    <property type="entry name" value="SDRFAMILY"/>
</dbReference>
<dbReference type="PRINTS" id="PR00081">
    <property type="entry name" value="GDHRDH"/>
</dbReference>
<evidence type="ECO:0000256" key="4">
    <source>
        <dbReference type="RuleBase" id="RU000363"/>
    </source>
</evidence>
<keyword evidence="3" id="KW-0560">Oxidoreductase</keyword>
<evidence type="ECO:0000256" key="1">
    <source>
        <dbReference type="ARBA" id="ARBA00006484"/>
    </source>
</evidence>
<protein>
    <submittedName>
        <fullName evidence="6">Gluconate 5-dehydrogenase</fullName>
    </submittedName>
</protein>
<evidence type="ECO:0000313" key="7">
    <source>
        <dbReference type="Proteomes" id="UP000887222"/>
    </source>
</evidence>
<evidence type="ECO:0000259" key="5">
    <source>
        <dbReference type="SMART" id="SM00822"/>
    </source>
</evidence>